<dbReference type="Proteomes" id="UP000322234">
    <property type="component" value="Unassembled WGS sequence"/>
</dbReference>
<comment type="similarity">
    <text evidence="1">Belongs to the histone H2B family.</text>
</comment>
<dbReference type="GO" id="GO:0046982">
    <property type="term" value="F:protein heterodimerization activity"/>
    <property type="evidence" value="ECO:0007669"/>
    <property type="project" value="InterPro"/>
</dbReference>
<sequence length="228" mass="25619">MQQLRKRKSDFSHLLRINLFPPLPDALLDESFLYLYVLGEDGGFDLGLIPVDSSVENVHVKTLLKGNPQLLLWKLKPTAAPTEAQSFKKGAPPAAFSSGFCIQIEISSLNHREGTRLLLAPGAQVRRTQCLVCGVLQQMWNFFLLCVSLTVRGPLEAYRMDALNQTRVTQFVFLGLTDNWVFFLPEVLVLHLDTGISSKAMGIMNSFVKDIFERIAGEALRLAHYNKR</sequence>
<dbReference type="AlphaFoldDB" id="A0A6B0S5V4"/>
<name>A0A6B0S5V4_9CETA</name>
<reference evidence="2" key="1">
    <citation type="submission" date="2019-10" db="EMBL/GenBank/DDBJ databases">
        <title>The sequence and de novo assembly of the wild yak genome.</title>
        <authorList>
            <person name="Liu Y."/>
        </authorList>
    </citation>
    <scope>NUCLEOTIDE SEQUENCE [LARGE SCALE GENOMIC DNA]</scope>
    <source>
        <strain evidence="2">WY2019</strain>
    </source>
</reference>
<dbReference type="GO" id="GO:0003677">
    <property type="term" value="F:DNA binding"/>
    <property type="evidence" value="ECO:0007669"/>
    <property type="project" value="InterPro"/>
</dbReference>
<dbReference type="InterPro" id="IPR009072">
    <property type="entry name" value="Histone-fold"/>
</dbReference>
<dbReference type="EMBL" id="VBQZ03000215">
    <property type="protein sequence ID" value="MXQ98019.1"/>
    <property type="molecule type" value="Genomic_DNA"/>
</dbReference>
<keyword evidence="3" id="KW-1185">Reference proteome</keyword>
<evidence type="ECO:0000313" key="3">
    <source>
        <dbReference type="Proteomes" id="UP000322234"/>
    </source>
</evidence>
<dbReference type="PANTHER" id="PTHR23428">
    <property type="entry name" value="HISTONE H2B"/>
    <property type="match status" value="1"/>
</dbReference>
<comment type="caution">
    <text evidence="2">The sequence shown here is derived from an EMBL/GenBank/DDBJ whole genome shotgun (WGS) entry which is preliminary data.</text>
</comment>
<dbReference type="Gene3D" id="1.10.20.10">
    <property type="entry name" value="Histone, subunit A"/>
    <property type="match status" value="1"/>
</dbReference>
<proteinExistence type="inferred from homology"/>
<dbReference type="GO" id="GO:0030527">
    <property type="term" value="F:structural constituent of chromatin"/>
    <property type="evidence" value="ECO:0007669"/>
    <property type="project" value="InterPro"/>
</dbReference>
<dbReference type="InterPro" id="IPR000558">
    <property type="entry name" value="Histone_H2B"/>
</dbReference>
<gene>
    <name evidence="2" type="ORF">E5288_WYG020064</name>
</gene>
<evidence type="ECO:0000313" key="2">
    <source>
        <dbReference type="EMBL" id="MXQ98019.1"/>
    </source>
</evidence>
<evidence type="ECO:0000256" key="1">
    <source>
        <dbReference type="ARBA" id="ARBA00006846"/>
    </source>
</evidence>
<dbReference type="SUPFAM" id="SSF47113">
    <property type="entry name" value="Histone-fold"/>
    <property type="match status" value="1"/>
</dbReference>
<organism evidence="2 3">
    <name type="scientific">Bos mutus</name>
    <name type="common">wild yak</name>
    <dbReference type="NCBI Taxonomy" id="72004"/>
    <lineage>
        <taxon>Eukaryota</taxon>
        <taxon>Metazoa</taxon>
        <taxon>Chordata</taxon>
        <taxon>Craniata</taxon>
        <taxon>Vertebrata</taxon>
        <taxon>Euteleostomi</taxon>
        <taxon>Mammalia</taxon>
        <taxon>Eutheria</taxon>
        <taxon>Laurasiatheria</taxon>
        <taxon>Artiodactyla</taxon>
        <taxon>Ruminantia</taxon>
        <taxon>Pecora</taxon>
        <taxon>Bovidae</taxon>
        <taxon>Bovinae</taxon>
        <taxon>Bos</taxon>
    </lineage>
</organism>
<dbReference type="GO" id="GO:0000786">
    <property type="term" value="C:nucleosome"/>
    <property type="evidence" value="ECO:0007669"/>
    <property type="project" value="InterPro"/>
</dbReference>
<accession>A0A6B0S5V4</accession>
<dbReference type="PRINTS" id="PR00621">
    <property type="entry name" value="HISTONEH2B"/>
</dbReference>
<protein>
    <submittedName>
        <fullName evidence="2">Uncharacterized protein</fullName>
    </submittedName>
</protein>